<organism evidence="3">
    <name type="scientific">Mesocestoides corti</name>
    <name type="common">Flatworm</name>
    <dbReference type="NCBI Taxonomy" id="53468"/>
    <lineage>
        <taxon>Eukaryota</taxon>
        <taxon>Metazoa</taxon>
        <taxon>Spiralia</taxon>
        <taxon>Lophotrochozoa</taxon>
        <taxon>Platyhelminthes</taxon>
        <taxon>Cestoda</taxon>
        <taxon>Eucestoda</taxon>
        <taxon>Cyclophyllidea</taxon>
        <taxon>Mesocestoididae</taxon>
        <taxon>Mesocestoides</taxon>
    </lineage>
</organism>
<dbReference type="GO" id="GO:0030286">
    <property type="term" value="C:dynein complex"/>
    <property type="evidence" value="ECO:0007669"/>
    <property type="project" value="InterPro"/>
</dbReference>
<evidence type="ECO:0000313" key="1">
    <source>
        <dbReference type="EMBL" id="VDD80240.1"/>
    </source>
</evidence>
<gene>
    <name evidence="1" type="ORF">MCOS_LOCUS6243</name>
</gene>
<evidence type="ECO:0000313" key="3">
    <source>
        <dbReference type="WBParaSite" id="MCU_001560-RA"/>
    </source>
</evidence>
<dbReference type="Pfam" id="PF01221">
    <property type="entry name" value="Dynein_light"/>
    <property type="match status" value="1"/>
</dbReference>
<proteinExistence type="predicted"/>
<dbReference type="WBParaSite" id="MCU_001560-RA">
    <property type="protein sequence ID" value="MCU_001560-RA"/>
    <property type="gene ID" value="MCU_001560"/>
</dbReference>
<sequence length="99" mass="11268">MARPQIEVLKDDMPQKIKDFIIDQVDDDLLECNSNTSQTVRLEPIVTRLSKALKDNFGGIWQIVILTGSYSAHSSYAPNRLLNFKLGRFVVLVWQSTTD</sequence>
<dbReference type="SUPFAM" id="SSF54648">
    <property type="entry name" value="DLC"/>
    <property type="match status" value="1"/>
</dbReference>
<name>A0A0R3UGB0_MESCO</name>
<accession>A0A0R3UGB0</accession>
<keyword evidence="2" id="KW-1185">Reference proteome</keyword>
<evidence type="ECO:0000313" key="2">
    <source>
        <dbReference type="Proteomes" id="UP000267029"/>
    </source>
</evidence>
<dbReference type="Proteomes" id="UP000267029">
    <property type="component" value="Unassembled WGS sequence"/>
</dbReference>
<dbReference type="InterPro" id="IPR001372">
    <property type="entry name" value="Dynein_light_chain_typ-1/2"/>
</dbReference>
<dbReference type="SMART" id="SM01375">
    <property type="entry name" value="Dynein_light"/>
    <property type="match status" value="1"/>
</dbReference>
<dbReference type="OrthoDB" id="26525at2759"/>
<dbReference type="AlphaFoldDB" id="A0A0R3UGB0"/>
<dbReference type="GO" id="GO:0007017">
    <property type="term" value="P:microtubule-based process"/>
    <property type="evidence" value="ECO:0007669"/>
    <property type="project" value="InterPro"/>
</dbReference>
<reference evidence="1 2" key="1">
    <citation type="submission" date="2018-10" db="EMBL/GenBank/DDBJ databases">
        <authorList>
            <consortium name="Pathogen Informatics"/>
        </authorList>
    </citation>
    <scope>NUCLEOTIDE SEQUENCE [LARGE SCALE GENOMIC DNA]</scope>
</reference>
<reference evidence="3" key="2">
    <citation type="submission" date="2019-11" db="UniProtKB">
        <authorList>
            <consortium name="WormBaseParasite"/>
        </authorList>
    </citation>
    <scope>IDENTIFICATION</scope>
</reference>
<dbReference type="InterPro" id="IPR037177">
    <property type="entry name" value="DLC_sf"/>
</dbReference>
<dbReference type="Gene3D" id="3.30.740.10">
    <property type="entry name" value="Protein Inhibitor Of Neuronal Nitric Oxide Synthase"/>
    <property type="match status" value="1"/>
</dbReference>
<protein>
    <submittedName>
        <fullName evidence="3">Dynein light chain</fullName>
    </submittedName>
</protein>
<dbReference type="EMBL" id="UXSR01005244">
    <property type="protein sequence ID" value="VDD80240.1"/>
    <property type="molecule type" value="Genomic_DNA"/>
</dbReference>
<dbReference type="CDD" id="cd21454">
    <property type="entry name" value="DLC-like_TAL"/>
    <property type="match status" value="1"/>
</dbReference>